<dbReference type="EMBL" id="JAUESC010000384">
    <property type="protein sequence ID" value="KAK0583551.1"/>
    <property type="molecule type" value="Genomic_DNA"/>
</dbReference>
<keyword evidence="5 9" id="KW-0378">Hydrolase</keyword>
<evidence type="ECO:0000256" key="6">
    <source>
        <dbReference type="ARBA" id="ARBA00022842"/>
    </source>
</evidence>
<protein>
    <recommendedName>
        <fullName evidence="3">protein-serine/threonine phosphatase</fullName>
        <ecNumber evidence="3">3.1.3.16</ecNumber>
    </recommendedName>
</protein>
<proteinExistence type="inferred from homology"/>
<organism evidence="11 12">
    <name type="scientific">Acer saccharum</name>
    <name type="common">Sugar maple</name>
    <dbReference type="NCBI Taxonomy" id="4024"/>
    <lineage>
        <taxon>Eukaryota</taxon>
        <taxon>Viridiplantae</taxon>
        <taxon>Streptophyta</taxon>
        <taxon>Embryophyta</taxon>
        <taxon>Tracheophyta</taxon>
        <taxon>Spermatophyta</taxon>
        <taxon>Magnoliopsida</taxon>
        <taxon>eudicotyledons</taxon>
        <taxon>Gunneridae</taxon>
        <taxon>Pentapetalae</taxon>
        <taxon>rosids</taxon>
        <taxon>malvids</taxon>
        <taxon>Sapindales</taxon>
        <taxon>Sapindaceae</taxon>
        <taxon>Hippocastanoideae</taxon>
        <taxon>Acereae</taxon>
        <taxon>Acer</taxon>
    </lineage>
</organism>
<dbReference type="SUPFAM" id="SSF81606">
    <property type="entry name" value="PP2C-like"/>
    <property type="match status" value="1"/>
</dbReference>
<evidence type="ECO:0000313" key="12">
    <source>
        <dbReference type="Proteomes" id="UP001168877"/>
    </source>
</evidence>
<keyword evidence="6" id="KW-0460">Magnesium</keyword>
<dbReference type="EC" id="3.1.3.16" evidence="3"/>
<evidence type="ECO:0000256" key="4">
    <source>
        <dbReference type="ARBA" id="ARBA00022723"/>
    </source>
</evidence>
<dbReference type="Gene3D" id="3.60.40.10">
    <property type="entry name" value="PPM-type phosphatase domain"/>
    <property type="match status" value="1"/>
</dbReference>
<evidence type="ECO:0000256" key="9">
    <source>
        <dbReference type="RuleBase" id="RU003465"/>
    </source>
</evidence>
<sequence length="363" mass="39849">MDMHLKIYVMGGYCKLKMVGLEIVAVVVGLVLVKSSNGVSVSCMMAYDEGGAPAAFKSEECFQWLLSAPNQTTNCQFSQLQGLRKYQEDRISCHLHFNIPLLGKKEVTVGIIGVFDGHGGKEASEMASNCLPDYFYLHSVFKMYKLMLQYTVAESESLHLEVLKQALLSSIHDIDTKFTQEAVDNNFFSGSTATVVVMFNGLILVANVGDSKALLFSEKIQSSQGPQAFLSALELTKDHHPDRDDERARIEAAGGSVITWGVPRVNGILAMSRSIGDVYLKRYGVIAVPELTGWRPLTADDKYLMVASDGIFESLTANDVRDLILEWDSHAQGSSVSLAEFIVRSAYEKGSTDNLSAIVIPLR</sequence>
<reference evidence="11" key="1">
    <citation type="journal article" date="2022" name="Plant J.">
        <title>Strategies of tolerance reflected in two North American maple genomes.</title>
        <authorList>
            <person name="McEvoy S.L."/>
            <person name="Sezen U.U."/>
            <person name="Trouern-Trend A."/>
            <person name="McMahon S.M."/>
            <person name="Schaberg P.G."/>
            <person name="Yang J."/>
            <person name="Wegrzyn J.L."/>
            <person name="Swenson N.G."/>
        </authorList>
    </citation>
    <scope>NUCLEOTIDE SEQUENCE</scope>
    <source>
        <strain evidence="11">NS2018</strain>
    </source>
</reference>
<dbReference type="GO" id="GO:0004722">
    <property type="term" value="F:protein serine/threonine phosphatase activity"/>
    <property type="evidence" value="ECO:0007669"/>
    <property type="project" value="UniProtKB-EC"/>
</dbReference>
<evidence type="ECO:0000256" key="7">
    <source>
        <dbReference type="ARBA" id="ARBA00022912"/>
    </source>
</evidence>
<dbReference type="InterPro" id="IPR000222">
    <property type="entry name" value="PP2C_BS"/>
</dbReference>
<dbReference type="GO" id="GO:0046872">
    <property type="term" value="F:metal ion binding"/>
    <property type="evidence" value="ECO:0007669"/>
    <property type="project" value="UniProtKB-KW"/>
</dbReference>
<keyword evidence="8" id="KW-0464">Manganese</keyword>
<comment type="similarity">
    <text evidence="9">Belongs to the PP2C family.</text>
</comment>
<dbReference type="PROSITE" id="PS01032">
    <property type="entry name" value="PPM_1"/>
    <property type="match status" value="1"/>
</dbReference>
<dbReference type="InterPro" id="IPR015655">
    <property type="entry name" value="PP2C"/>
</dbReference>
<keyword evidence="7 9" id="KW-0904">Protein phosphatase</keyword>
<dbReference type="SMART" id="SM00332">
    <property type="entry name" value="PP2Cc"/>
    <property type="match status" value="1"/>
</dbReference>
<evidence type="ECO:0000256" key="5">
    <source>
        <dbReference type="ARBA" id="ARBA00022801"/>
    </source>
</evidence>
<dbReference type="InterPro" id="IPR001932">
    <property type="entry name" value="PPM-type_phosphatase-like_dom"/>
</dbReference>
<dbReference type="AlphaFoldDB" id="A0AA39S244"/>
<evidence type="ECO:0000313" key="11">
    <source>
        <dbReference type="EMBL" id="KAK0583551.1"/>
    </source>
</evidence>
<dbReference type="InterPro" id="IPR036457">
    <property type="entry name" value="PPM-type-like_dom_sf"/>
</dbReference>
<evidence type="ECO:0000256" key="2">
    <source>
        <dbReference type="ARBA" id="ARBA00001946"/>
    </source>
</evidence>
<evidence type="ECO:0000256" key="3">
    <source>
        <dbReference type="ARBA" id="ARBA00013081"/>
    </source>
</evidence>
<dbReference type="PROSITE" id="PS51746">
    <property type="entry name" value="PPM_2"/>
    <property type="match status" value="1"/>
</dbReference>
<dbReference type="Proteomes" id="UP001168877">
    <property type="component" value="Unassembled WGS sequence"/>
</dbReference>
<comment type="cofactor">
    <cofactor evidence="2">
        <name>Mg(2+)</name>
        <dbReference type="ChEBI" id="CHEBI:18420"/>
    </cofactor>
</comment>
<keyword evidence="4" id="KW-0479">Metal-binding</keyword>
<comment type="cofactor">
    <cofactor evidence="1">
        <name>Mn(2+)</name>
        <dbReference type="ChEBI" id="CHEBI:29035"/>
    </cofactor>
</comment>
<gene>
    <name evidence="11" type="ORF">LWI29_038121</name>
</gene>
<reference evidence="11" key="2">
    <citation type="submission" date="2023-06" db="EMBL/GenBank/DDBJ databases">
        <authorList>
            <person name="Swenson N.G."/>
            <person name="Wegrzyn J.L."/>
            <person name="Mcevoy S.L."/>
        </authorList>
    </citation>
    <scope>NUCLEOTIDE SEQUENCE</scope>
    <source>
        <strain evidence="11">NS2018</strain>
        <tissue evidence="11">Leaf</tissue>
    </source>
</reference>
<dbReference type="Pfam" id="PF00481">
    <property type="entry name" value="PP2C"/>
    <property type="match status" value="1"/>
</dbReference>
<evidence type="ECO:0000256" key="1">
    <source>
        <dbReference type="ARBA" id="ARBA00001936"/>
    </source>
</evidence>
<dbReference type="CDD" id="cd00143">
    <property type="entry name" value="PP2Cc"/>
    <property type="match status" value="1"/>
</dbReference>
<evidence type="ECO:0000256" key="8">
    <source>
        <dbReference type="ARBA" id="ARBA00023211"/>
    </source>
</evidence>
<feature type="domain" description="PPM-type phosphatase" evidence="10">
    <location>
        <begin position="74"/>
        <end position="362"/>
    </location>
</feature>
<accession>A0AA39S244</accession>
<keyword evidence="12" id="KW-1185">Reference proteome</keyword>
<comment type="caution">
    <text evidence="11">The sequence shown here is derived from an EMBL/GenBank/DDBJ whole genome shotgun (WGS) entry which is preliminary data.</text>
</comment>
<dbReference type="PANTHER" id="PTHR47992">
    <property type="entry name" value="PROTEIN PHOSPHATASE"/>
    <property type="match status" value="1"/>
</dbReference>
<evidence type="ECO:0000259" key="10">
    <source>
        <dbReference type="PROSITE" id="PS51746"/>
    </source>
</evidence>
<name>A0AA39S244_ACESA</name>